<comment type="caution">
    <text evidence="3">The sequence shown here is derived from an EMBL/GenBank/DDBJ whole genome shotgun (WGS) entry which is preliminary data.</text>
</comment>
<organism evidence="3 4">
    <name type="scientific">Lachnellula hyalina</name>
    <dbReference type="NCBI Taxonomy" id="1316788"/>
    <lineage>
        <taxon>Eukaryota</taxon>
        <taxon>Fungi</taxon>
        <taxon>Dikarya</taxon>
        <taxon>Ascomycota</taxon>
        <taxon>Pezizomycotina</taxon>
        <taxon>Leotiomycetes</taxon>
        <taxon>Helotiales</taxon>
        <taxon>Lachnaceae</taxon>
        <taxon>Lachnellula</taxon>
    </lineage>
</organism>
<dbReference type="AlphaFoldDB" id="A0A8H8R5W9"/>
<accession>A0A8H8R5W9</accession>
<protein>
    <submittedName>
        <fullName evidence="3">Uncharacterized protein</fullName>
    </submittedName>
</protein>
<evidence type="ECO:0000313" key="4">
    <source>
        <dbReference type="Proteomes" id="UP000431533"/>
    </source>
</evidence>
<feature type="region of interest" description="Disordered" evidence="1">
    <location>
        <begin position="1"/>
        <end position="44"/>
    </location>
</feature>
<feature type="transmembrane region" description="Helical" evidence="2">
    <location>
        <begin position="171"/>
        <end position="197"/>
    </location>
</feature>
<feature type="transmembrane region" description="Helical" evidence="2">
    <location>
        <begin position="218"/>
        <end position="245"/>
    </location>
</feature>
<proteinExistence type="predicted"/>
<feature type="compositionally biased region" description="Acidic residues" evidence="1">
    <location>
        <begin position="16"/>
        <end position="32"/>
    </location>
</feature>
<evidence type="ECO:0000256" key="2">
    <source>
        <dbReference type="SAM" id="Phobius"/>
    </source>
</evidence>
<keyword evidence="2" id="KW-0812">Transmembrane</keyword>
<keyword evidence="4" id="KW-1185">Reference proteome</keyword>
<name>A0A8H8R5W9_9HELO</name>
<evidence type="ECO:0000256" key="1">
    <source>
        <dbReference type="SAM" id="MobiDB-lite"/>
    </source>
</evidence>
<dbReference type="Proteomes" id="UP000431533">
    <property type="component" value="Unassembled WGS sequence"/>
</dbReference>
<dbReference type="GeneID" id="41983864"/>
<sequence>MAAGHTQHPHPLALVVEEEPQTQEQDNAEDDQALQLEQSPTQDDRLEATELARLRSNYSRVSRRSGSTIAVMKPATFLGLLTYNIKKFWKNQVSISVDHEACRDHLGRASTGSRTASGQTFYTLRRKQTALTISISTRTNIPWLPADVLGPIDDGDHCRSTLHNPTPNAHFGFFVLGKPLSCICQGAAIYTLFIGCFRTWRSQNAIVRGKAISGGFEIVALAVGIFLILTSLLLMLLLFILLIAVDILKEDVT</sequence>
<evidence type="ECO:0000313" key="3">
    <source>
        <dbReference type="EMBL" id="TVY28310.1"/>
    </source>
</evidence>
<dbReference type="RefSeq" id="XP_031007098.1">
    <property type="nucleotide sequence ID" value="XM_031148635.1"/>
</dbReference>
<gene>
    <name evidence="3" type="ORF">LHYA1_G003666</name>
</gene>
<dbReference type="EMBL" id="QGMH01000033">
    <property type="protein sequence ID" value="TVY28310.1"/>
    <property type="molecule type" value="Genomic_DNA"/>
</dbReference>
<keyword evidence="2" id="KW-1133">Transmembrane helix</keyword>
<dbReference type="OrthoDB" id="199599at2759"/>
<keyword evidence="2" id="KW-0472">Membrane</keyword>
<reference evidence="3 4" key="1">
    <citation type="submission" date="2018-05" db="EMBL/GenBank/DDBJ databases">
        <title>Genome sequencing and assembly of the regulated plant pathogen Lachnellula willkommii and related sister species for the development of diagnostic species identification markers.</title>
        <authorList>
            <person name="Giroux E."/>
            <person name="Bilodeau G."/>
        </authorList>
    </citation>
    <scope>NUCLEOTIDE SEQUENCE [LARGE SCALE GENOMIC DNA]</scope>
    <source>
        <strain evidence="3 4">CBS 185.66</strain>
    </source>
</reference>